<keyword evidence="3" id="KW-1185">Reference proteome</keyword>
<dbReference type="Proteomes" id="UP001501598">
    <property type="component" value="Unassembled WGS sequence"/>
</dbReference>
<dbReference type="Pfam" id="PF13304">
    <property type="entry name" value="AAA_21"/>
    <property type="match status" value="1"/>
</dbReference>
<gene>
    <name evidence="2" type="ORF">GCM10023175_36120</name>
</gene>
<proteinExistence type="predicted"/>
<feature type="domain" description="AAA+ ATPase" evidence="1">
    <location>
        <begin position="187"/>
        <end position="462"/>
    </location>
</feature>
<dbReference type="SMART" id="SM00382">
    <property type="entry name" value="AAA"/>
    <property type="match status" value="1"/>
</dbReference>
<evidence type="ECO:0000313" key="2">
    <source>
        <dbReference type="EMBL" id="GAA4548911.1"/>
    </source>
</evidence>
<name>A0ABP8RTT6_9PSEU</name>
<dbReference type="RefSeq" id="WP_345419502.1">
    <property type="nucleotide sequence ID" value="NZ_BAABGT010000042.1"/>
</dbReference>
<reference evidence="3" key="1">
    <citation type="journal article" date="2019" name="Int. J. Syst. Evol. Microbiol.">
        <title>The Global Catalogue of Microorganisms (GCM) 10K type strain sequencing project: providing services to taxonomists for standard genome sequencing and annotation.</title>
        <authorList>
            <consortium name="The Broad Institute Genomics Platform"/>
            <consortium name="The Broad Institute Genome Sequencing Center for Infectious Disease"/>
            <person name="Wu L."/>
            <person name="Ma J."/>
        </authorList>
    </citation>
    <scope>NUCLEOTIDE SEQUENCE [LARGE SCALE GENOMIC DNA]</scope>
    <source>
        <strain evidence="3">JCM 17906</strain>
    </source>
</reference>
<dbReference type="Gene3D" id="3.40.50.300">
    <property type="entry name" value="P-loop containing nucleotide triphosphate hydrolases"/>
    <property type="match status" value="1"/>
</dbReference>
<dbReference type="PANTHER" id="PTHR43581">
    <property type="entry name" value="ATP/GTP PHOSPHATASE"/>
    <property type="match status" value="1"/>
</dbReference>
<dbReference type="InterPro" id="IPR027417">
    <property type="entry name" value="P-loop_NTPase"/>
</dbReference>
<dbReference type="EMBL" id="BAABGT010000042">
    <property type="protein sequence ID" value="GAA4548911.1"/>
    <property type="molecule type" value="Genomic_DNA"/>
</dbReference>
<organism evidence="2 3">
    <name type="scientific">Pseudonocardia xishanensis</name>
    <dbReference type="NCBI Taxonomy" id="630995"/>
    <lineage>
        <taxon>Bacteria</taxon>
        <taxon>Bacillati</taxon>
        <taxon>Actinomycetota</taxon>
        <taxon>Actinomycetes</taxon>
        <taxon>Pseudonocardiales</taxon>
        <taxon>Pseudonocardiaceae</taxon>
        <taxon>Pseudonocardia</taxon>
    </lineage>
</organism>
<dbReference type="SUPFAM" id="SSF52540">
    <property type="entry name" value="P-loop containing nucleoside triphosphate hydrolases"/>
    <property type="match status" value="1"/>
</dbReference>
<dbReference type="InterPro" id="IPR003593">
    <property type="entry name" value="AAA+_ATPase"/>
</dbReference>
<accession>A0ABP8RTT6</accession>
<dbReference type="InterPro" id="IPR051396">
    <property type="entry name" value="Bact_Antivir_Def_Nuclease"/>
</dbReference>
<sequence>MKFYPLSYGDRVSTKEYPHVLLYKDNWDDYHFKTTFVAELWNSKNDIVRLGEVKILDLRLPPSRGRTELPDEFERLSDSFVSLGQAFTYYELLQERGPGVYEPILEALQDVLYSPERQAAAREHPAFETSLLRAGSAERALEDAPRLFWHGASGADEPSELAFSFRTQVGGSSFDIGFTFGDTKHLPNRINAVIGYNGVGKTTLLANLAMVASADQNRRASADFQAQYGELLENTDSVAFGSTIAVSYSAFDTFELPGGTREERLRVEKRGELFGYSYCGLRKFDDDLGGPDSPVDEEKRGGGEGAALKGSGEILDEFLRSLKLAQSESARDILEAALSTLALEPSFSDIGMQGFLDSSNDFDTARKELARSSTGHKIVLNIVVQLVAHLQEKSLVLIDEPESHLHPPLLAALLRSVSVALQRRDSFAVVATHSPVVLQEIPRRHVRVLRRFGEITRVDLPEEETFGENIGFLTRTVFNLDSSQTDYHRVLNSLVQRFSLQEIEEMFDGAMSSQARAYVVGELRRRRANQ</sequence>
<protein>
    <submittedName>
        <fullName evidence="2">AAA family ATPase</fullName>
    </submittedName>
</protein>
<evidence type="ECO:0000313" key="3">
    <source>
        <dbReference type="Proteomes" id="UP001501598"/>
    </source>
</evidence>
<comment type="caution">
    <text evidence="2">The sequence shown here is derived from an EMBL/GenBank/DDBJ whole genome shotgun (WGS) entry which is preliminary data.</text>
</comment>
<dbReference type="InterPro" id="IPR003959">
    <property type="entry name" value="ATPase_AAA_core"/>
</dbReference>
<evidence type="ECO:0000259" key="1">
    <source>
        <dbReference type="SMART" id="SM00382"/>
    </source>
</evidence>
<dbReference type="PANTHER" id="PTHR43581:SF2">
    <property type="entry name" value="EXCINUCLEASE ATPASE SUBUNIT"/>
    <property type="match status" value="1"/>
</dbReference>